<proteinExistence type="predicted"/>
<organism evidence="1 2">
    <name type="scientific">Heterorhabditis bacteriophora</name>
    <name type="common">Entomopathogenic nematode worm</name>
    <dbReference type="NCBI Taxonomy" id="37862"/>
    <lineage>
        <taxon>Eukaryota</taxon>
        <taxon>Metazoa</taxon>
        <taxon>Ecdysozoa</taxon>
        <taxon>Nematoda</taxon>
        <taxon>Chromadorea</taxon>
        <taxon>Rhabditida</taxon>
        <taxon>Rhabditina</taxon>
        <taxon>Rhabditomorpha</taxon>
        <taxon>Strongyloidea</taxon>
        <taxon>Heterorhabditidae</taxon>
        <taxon>Heterorhabditis</taxon>
    </lineage>
</organism>
<accession>A0A1I7WRJ2</accession>
<reference evidence="2" key="1">
    <citation type="submission" date="2016-11" db="UniProtKB">
        <authorList>
            <consortium name="WormBaseParasite"/>
        </authorList>
    </citation>
    <scope>IDENTIFICATION</scope>
</reference>
<dbReference type="Proteomes" id="UP000095283">
    <property type="component" value="Unplaced"/>
</dbReference>
<dbReference type="AlphaFoldDB" id="A0A1I7WRJ2"/>
<name>A0A1I7WRJ2_HETBA</name>
<keyword evidence="1" id="KW-1185">Reference proteome</keyword>
<dbReference type="WBParaSite" id="Hba_07798">
    <property type="protein sequence ID" value="Hba_07798"/>
    <property type="gene ID" value="Hba_07798"/>
</dbReference>
<evidence type="ECO:0000313" key="2">
    <source>
        <dbReference type="WBParaSite" id="Hba_07798"/>
    </source>
</evidence>
<sequence>MKHEDEVFKTIINEILLVCNCIDLERKQEGITH</sequence>
<evidence type="ECO:0000313" key="1">
    <source>
        <dbReference type="Proteomes" id="UP000095283"/>
    </source>
</evidence>
<protein>
    <submittedName>
        <fullName evidence="2">Transcriptional regulator</fullName>
    </submittedName>
</protein>